<protein>
    <submittedName>
        <fullName evidence="1">Uncharacterized protein</fullName>
    </submittedName>
</protein>
<proteinExistence type="predicted"/>
<dbReference type="RefSeq" id="WP_176910283.1">
    <property type="nucleotide sequence ID" value="NZ_JABKAU010000075.1"/>
</dbReference>
<evidence type="ECO:0000313" key="2">
    <source>
        <dbReference type="Proteomes" id="UP000565521"/>
    </source>
</evidence>
<dbReference type="AlphaFoldDB" id="A0A7Y7U7J0"/>
<name>A0A7Y7U7J0_9BACT</name>
<reference evidence="1 2" key="1">
    <citation type="submission" date="2020-05" db="EMBL/GenBank/DDBJ databases">
        <title>Hymenobacter terrestris sp. nov. and Hymenobacter lapidiphilus sp. nov., isolated from regoliths in Antarctica.</title>
        <authorList>
            <person name="Sedlacek I."/>
            <person name="Pantucek R."/>
            <person name="Zeman M."/>
            <person name="Holochova P."/>
            <person name="Kralova S."/>
            <person name="Stankova E."/>
            <person name="Sedo O."/>
            <person name="Micenkova L."/>
            <person name="Svec P."/>
            <person name="Gupta V."/>
            <person name="Sood U."/>
            <person name="Korpole U.S."/>
            <person name="Lal R."/>
        </authorList>
    </citation>
    <scope>NUCLEOTIDE SEQUENCE [LARGE SCALE GENOMIC DNA]</scope>
    <source>
        <strain evidence="1 2">P5342</strain>
    </source>
</reference>
<gene>
    <name evidence="1" type="ORF">HW554_19935</name>
</gene>
<organism evidence="1 2">
    <name type="scientific">Hymenobacter lapidiphilus</name>
    <dbReference type="NCBI Taxonomy" id="2608003"/>
    <lineage>
        <taxon>Bacteria</taxon>
        <taxon>Pseudomonadati</taxon>
        <taxon>Bacteroidota</taxon>
        <taxon>Cytophagia</taxon>
        <taxon>Cytophagales</taxon>
        <taxon>Hymenobacteraceae</taxon>
        <taxon>Hymenobacter</taxon>
    </lineage>
</organism>
<evidence type="ECO:0000313" key="1">
    <source>
        <dbReference type="EMBL" id="NVO33477.1"/>
    </source>
</evidence>
<accession>A0A7Y7U7J0</accession>
<comment type="caution">
    <text evidence="1">The sequence shown here is derived from an EMBL/GenBank/DDBJ whole genome shotgun (WGS) entry which is preliminary data.</text>
</comment>
<dbReference type="EMBL" id="JABKAU010000075">
    <property type="protein sequence ID" value="NVO33477.1"/>
    <property type="molecule type" value="Genomic_DNA"/>
</dbReference>
<dbReference type="Proteomes" id="UP000565521">
    <property type="component" value="Unassembled WGS sequence"/>
</dbReference>
<sequence length="58" mass="6332">MKKLTPQNAASWSRPDLVARAAELRAAELGSLYSSAARTDELRRVRVLLAATVPPRPC</sequence>
<keyword evidence="2" id="KW-1185">Reference proteome</keyword>